<dbReference type="PROSITE" id="PS51257">
    <property type="entry name" value="PROKAR_LIPOPROTEIN"/>
    <property type="match status" value="1"/>
</dbReference>
<evidence type="ECO:0000259" key="2">
    <source>
        <dbReference type="Pfam" id="PF12680"/>
    </source>
</evidence>
<evidence type="ECO:0000313" key="3">
    <source>
        <dbReference type="EMBL" id="MFD2592826.1"/>
    </source>
</evidence>
<proteinExistence type="predicted"/>
<gene>
    <name evidence="3" type="ORF">ACFSTE_18455</name>
</gene>
<sequence>MKKIIWTPFFLVIVLAIMTACSDADETNTELSQKELVEQFYNTLYSINQENLETYLSEEYKEHQITANFSIRGLRSYARNRVRTNSDHKITIHRIIEEEDFVFLHVEETFGDERIARGELFRLQDGRIVEHWGNLQSHPETTPNGNTMFDGASVDYTATSGRKFKEVFRKKDEEMFNELDYSIVEETRHTTYEQHNPFIGNGREQLKDWFDYIRADGASFNVENKIIIAEGDFIVQLNHFIVHPGQTQEAMNEKVFDLLRVRADGKTDAHWDIIESLNGANEELVF</sequence>
<dbReference type="EMBL" id="JBHULX010000039">
    <property type="protein sequence ID" value="MFD2592826.1"/>
    <property type="molecule type" value="Genomic_DNA"/>
</dbReference>
<feature type="domain" description="SnoaL-like" evidence="2">
    <location>
        <begin position="37"/>
        <end position="131"/>
    </location>
</feature>
<evidence type="ECO:0000256" key="1">
    <source>
        <dbReference type="SAM" id="SignalP"/>
    </source>
</evidence>
<keyword evidence="1" id="KW-0732">Signal</keyword>
<dbReference type="RefSeq" id="WP_378254959.1">
    <property type="nucleotide sequence ID" value="NZ_JBHSJV010000001.1"/>
</dbReference>
<comment type="caution">
    <text evidence="3">The sequence shown here is derived from an EMBL/GenBank/DDBJ whole genome shotgun (WGS) entry which is preliminary data.</text>
</comment>
<evidence type="ECO:0000313" key="4">
    <source>
        <dbReference type="Proteomes" id="UP001597459"/>
    </source>
</evidence>
<feature type="signal peptide" evidence="1">
    <location>
        <begin position="1"/>
        <end position="24"/>
    </location>
</feature>
<protein>
    <submittedName>
        <fullName evidence="3">Nuclear transport factor 2 family protein</fullName>
    </submittedName>
</protein>
<dbReference type="InterPro" id="IPR037401">
    <property type="entry name" value="SnoaL-like"/>
</dbReference>
<name>A0ABW5NC67_9FLAO</name>
<accession>A0ABW5NC67</accession>
<organism evidence="3 4">
    <name type="scientific">Aquimarina hainanensis</name>
    <dbReference type="NCBI Taxonomy" id="1578017"/>
    <lineage>
        <taxon>Bacteria</taxon>
        <taxon>Pseudomonadati</taxon>
        <taxon>Bacteroidota</taxon>
        <taxon>Flavobacteriia</taxon>
        <taxon>Flavobacteriales</taxon>
        <taxon>Flavobacteriaceae</taxon>
        <taxon>Aquimarina</taxon>
    </lineage>
</organism>
<feature type="chain" id="PRO_5046598014" evidence="1">
    <location>
        <begin position="25"/>
        <end position="286"/>
    </location>
</feature>
<reference evidence="4" key="1">
    <citation type="journal article" date="2019" name="Int. J. Syst. Evol. Microbiol.">
        <title>The Global Catalogue of Microorganisms (GCM) 10K type strain sequencing project: providing services to taxonomists for standard genome sequencing and annotation.</title>
        <authorList>
            <consortium name="The Broad Institute Genomics Platform"/>
            <consortium name="The Broad Institute Genome Sequencing Center for Infectious Disease"/>
            <person name="Wu L."/>
            <person name="Ma J."/>
        </authorList>
    </citation>
    <scope>NUCLEOTIDE SEQUENCE [LARGE SCALE GENOMIC DNA]</scope>
    <source>
        <strain evidence="4">KCTC 42423</strain>
    </source>
</reference>
<dbReference type="SUPFAM" id="SSF54427">
    <property type="entry name" value="NTF2-like"/>
    <property type="match status" value="2"/>
</dbReference>
<keyword evidence="4" id="KW-1185">Reference proteome</keyword>
<dbReference type="Pfam" id="PF12680">
    <property type="entry name" value="SnoaL_2"/>
    <property type="match status" value="1"/>
</dbReference>
<dbReference type="Gene3D" id="3.10.450.50">
    <property type="match status" value="2"/>
</dbReference>
<dbReference type="Proteomes" id="UP001597459">
    <property type="component" value="Unassembled WGS sequence"/>
</dbReference>
<dbReference type="InterPro" id="IPR032710">
    <property type="entry name" value="NTF2-like_dom_sf"/>
</dbReference>